<feature type="signal peptide" evidence="1">
    <location>
        <begin position="1"/>
        <end position="23"/>
    </location>
</feature>
<reference evidence="2 3" key="1">
    <citation type="submission" date="2020-11" db="EMBL/GenBank/DDBJ databases">
        <title>Winogradskyella marina sp. nov., isolated from marine sediment.</title>
        <authorList>
            <person name="Bo J."/>
            <person name="Wang S."/>
            <person name="Song X."/>
            <person name="Du Z."/>
        </authorList>
    </citation>
    <scope>NUCLEOTIDE SEQUENCE [LARGE SCALE GENOMIC DNA]</scope>
    <source>
        <strain evidence="2 3">F6397</strain>
    </source>
</reference>
<feature type="chain" id="PRO_5045682926" description="Peptidylprolyl isomerase" evidence="1">
    <location>
        <begin position="24"/>
        <end position="351"/>
    </location>
</feature>
<evidence type="ECO:0008006" key="4">
    <source>
        <dbReference type="Google" id="ProtNLM"/>
    </source>
</evidence>
<dbReference type="PROSITE" id="PS51257">
    <property type="entry name" value="PROKAR_LIPOPROTEIN"/>
    <property type="match status" value="1"/>
</dbReference>
<proteinExistence type="predicted"/>
<accession>A0ABS0ELM1</accession>
<dbReference type="Proteomes" id="UP000611215">
    <property type="component" value="Unassembled WGS sequence"/>
</dbReference>
<comment type="caution">
    <text evidence="2">The sequence shown here is derived from an EMBL/GenBank/DDBJ whole genome shotgun (WGS) entry which is preliminary data.</text>
</comment>
<keyword evidence="3" id="KW-1185">Reference proteome</keyword>
<gene>
    <name evidence="2" type="ORF">ITJ86_15425</name>
</gene>
<name>A0ABS0ELM1_9FLAO</name>
<sequence>MKIKILKSSLLLMLLFIVVVSCNNDDDGDTVTFVEEDRTEQQAKDKDSLVAYLTSHYYNSGFFETGSNFKYTDIVITPLEEGEEVPENHTLLMSAVEERTTTHLGASYEYYILNLFEGEGDSPNFTDLILVRYSGSSVNDALDGNYEVFDSTVTPVGIPLQADGTNNAAFVRAWPLVFPEFKAAMFDGIDENGNLNFTNPGLGVMFIPSGLAYFSGVATGSSYDNIMFKFELLQVQVEDHDNDGIPSYIEDRNTDLYVIDDDTDDDGRPDFIDIDDDGDLVLTIDELIPTTYTVDTNLGEEEPVLAANEFERSRTEIDGIITIKTVTIADSNNDGTPDYLDPNISINYNEI</sequence>
<dbReference type="Gene3D" id="3.10.50.40">
    <property type="match status" value="1"/>
</dbReference>
<keyword evidence="1" id="KW-0732">Signal</keyword>
<dbReference type="EMBL" id="JADOET010000018">
    <property type="protein sequence ID" value="MBF8151299.1"/>
    <property type="molecule type" value="Genomic_DNA"/>
</dbReference>
<evidence type="ECO:0000256" key="1">
    <source>
        <dbReference type="SAM" id="SignalP"/>
    </source>
</evidence>
<organism evidence="2 3">
    <name type="scientific">Winogradskyella marina</name>
    <dbReference type="NCBI Taxonomy" id="2785530"/>
    <lineage>
        <taxon>Bacteria</taxon>
        <taxon>Pseudomonadati</taxon>
        <taxon>Bacteroidota</taxon>
        <taxon>Flavobacteriia</taxon>
        <taxon>Flavobacteriales</taxon>
        <taxon>Flavobacteriaceae</taxon>
        <taxon>Winogradskyella</taxon>
    </lineage>
</organism>
<protein>
    <recommendedName>
        <fullName evidence="4">Peptidylprolyl isomerase</fullName>
    </recommendedName>
</protein>
<evidence type="ECO:0000313" key="2">
    <source>
        <dbReference type="EMBL" id="MBF8151299.1"/>
    </source>
</evidence>
<dbReference type="InterPro" id="IPR046357">
    <property type="entry name" value="PPIase_dom_sf"/>
</dbReference>
<dbReference type="RefSeq" id="WP_195872555.1">
    <property type="nucleotide sequence ID" value="NZ_JADOET010000018.1"/>
</dbReference>
<evidence type="ECO:0000313" key="3">
    <source>
        <dbReference type="Proteomes" id="UP000611215"/>
    </source>
</evidence>